<feature type="region of interest" description="Disordered" evidence="5">
    <location>
        <begin position="24"/>
        <end position="49"/>
    </location>
</feature>
<name>A0ABW4XWU0_9FLAO</name>
<dbReference type="Gene3D" id="1.10.760.10">
    <property type="entry name" value="Cytochrome c-like domain"/>
    <property type="match status" value="1"/>
</dbReference>
<gene>
    <name evidence="7" type="ORF">ACFSJE_09335</name>
</gene>
<organism evidence="7 8">
    <name type="scientific">Flagellimonas iocasae</name>
    <dbReference type="NCBI Taxonomy" id="2055905"/>
    <lineage>
        <taxon>Bacteria</taxon>
        <taxon>Pseudomonadati</taxon>
        <taxon>Bacteroidota</taxon>
        <taxon>Flavobacteriia</taxon>
        <taxon>Flavobacteriales</taxon>
        <taxon>Flavobacteriaceae</taxon>
        <taxon>Flagellimonas</taxon>
    </lineage>
</organism>
<dbReference type="InterPro" id="IPR036909">
    <property type="entry name" value="Cyt_c-like_dom_sf"/>
</dbReference>
<protein>
    <submittedName>
        <fullName evidence="7">C-type cytochrome</fullName>
    </submittedName>
</protein>
<reference evidence="8" key="1">
    <citation type="journal article" date="2019" name="Int. J. Syst. Evol. Microbiol.">
        <title>The Global Catalogue of Microorganisms (GCM) 10K type strain sequencing project: providing services to taxonomists for standard genome sequencing and annotation.</title>
        <authorList>
            <consortium name="The Broad Institute Genomics Platform"/>
            <consortium name="The Broad Institute Genome Sequencing Center for Infectious Disease"/>
            <person name="Wu L."/>
            <person name="Ma J."/>
        </authorList>
    </citation>
    <scope>NUCLEOTIDE SEQUENCE [LARGE SCALE GENOMIC DNA]</scope>
    <source>
        <strain evidence="8">JCM 3389</strain>
    </source>
</reference>
<evidence type="ECO:0000313" key="8">
    <source>
        <dbReference type="Proteomes" id="UP001597342"/>
    </source>
</evidence>
<evidence type="ECO:0000256" key="1">
    <source>
        <dbReference type="ARBA" id="ARBA00022617"/>
    </source>
</evidence>
<proteinExistence type="predicted"/>
<dbReference type="PROSITE" id="PS51257">
    <property type="entry name" value="PROKAR_LIPOPROTEIN"/>
    <property type="match status" value="1"/>
</dbReference>
<evidence type="ECO:0000256" key="5">
    <source>
        <dbReference type="SAM" id="MobiDB-lite"/>
    </source>
</evidence>
<dbReference type="InterPro" id="IPR009056">
    <property type="entry name" value="Cyt_c-like_dom"/>
</dbReference>
<evidence type="ECO:0000256" key="2">
    <source>
        <dbReference type="ARBA" id="ARBA00022723"/>
    </source>
</evidence>
<sequence>MKKILLFVALGAFVASCGGKKEEKKDGFEVNRTKTEETSAKATEGVPVDMDNKGVGPIKNVDFPAEIDEEMAARGKAKFDGICVACHMIDKRMIGPALKGVYDRRSPEWVMNMIMNPDGMLKEDPIAKALLKEYNNAIMLNQNLTEAEARDVAEYLRTL</sequence>
<keyword evidence="3 4" id="KW-0408">Iron</keyword>
<keyword evidence="2 4" id="KW-0479">Metal-binding</keyword>
<evidence type="ECO:0000259" key="6">
    <source>
        <dbReference type="PROSITE" id="PS51007"/>
    </source>
</evidence>
<dbReference type="EMBL" id="JBHUHU010000003">
    <property type="protein sequence ID" value="MFD2099975.1"/>
    <property type="molecule type" value="Genomic_DNA"/>
</dbReference>
<feature type="compositionally biased region" description="Basic and acidic residues" evidence="5">
    <location>
        <begin position="24"/>
        <end position="39"/>
    </location>
</feature>
<keyword evidence="1 4" id="KW-0349">Heme</keyword>
<dbReference type="SUPFAM" id="SSF46626">
    <property type="entry name" value="Cytochrome c"/>
    <property type="match status" value="1"/>
</dbReference>
<dbReference type="RefSeq" id="WP_379830723.1">
    <property type="nucleotide sequence ID" value="NZ_JBHUHU010000003.1"/>
</dbReference>
<evidence type="ECO:0000256" key="4">
    <source>
        <dbReference type="PROSITE-ProRule" id="PRU00433"/>
    </source>
</evidence>
<evidence type="ECO:0000256" key="3">
    <source>
        <dbReference type="ARBA" id="ARBA00023004"/>
    </source>
</evidence>
<keyword evidence="8" id="KW-1185">Reference proteome</keyword>
<dbReference type="Proteomes" id="UP001597342">
    <property type="component" value="Unassembled WGS sequence"/>
</dbReference>
<accession>A0ABW4XWU0</accession>
<comment type="caution">
    <text evidence="7">The sequence shown here is derived from an EMBL/GenBank/DDBJ whole genome shotgun (WGS) entry which is preliminary data.</text>
</comment>
<dbReference type="Pfam" id="PF00034">
    <property type="entry name" value="Cytochrom_C"/>
    <property type="match status" value="1"/>
</dbReference>
<dbReference type="PROSITE" id="PS51007">
    <property type="entry name" value="CYTC"/>
    <property type="match status" value="1"/>
</dbReference>
<evidence type="ECO:0000313" key="7">
    <source>
        <dbReference type="EMBL" id="MFD2099975.1"/>
    </source>
</evidence>
<feature type="domain" description="Cytochrome c" evidence="6">
    <location>
        <begin position="70"/>
        <end position="159"/>
    </location>
</feature>